<dbReference type="Gene3D" id="3.40.50.720">
    <property type="entry name" value="NAD(P)-binding Rossmann-like Domain"/>
    <property type="match status" value="1"/>
</dbReference>
<dbReference type="InterPro" id="IPR020904">
    <property type="entry name" value="Sc_DH/Rdtase_CS"/>
</dbReference>
<keyword evidence="5" id="KW-1185">Reference proteome</keyword>
<dbReference type="PANTHER" id="PTHR43618:SF18">
    <property type="entry name" value="SHORT CHAIN DEHYDROGENASE_REDUCTASE FAMILY (AFU_ORTHOLOGUE AFUA_5G12480)"/>
    <property type="match status" value="1"/>
</dbReference>
<dbReference type="SUPFAM" id="SSF51735">
    <property type="entry name" value="NAD(P)-binding Rossmann-fold domains"/>
    <property type="match status" value="1"/>
</dbReference>
<evidence type="ECO:0000313" key="4">
    <source>
        <dbReference type="EMBL" id="KAK7453399.1"/>
    </source>
</evidence>
<dbReference type="InterPro" id="IPR036291">
    <property type="entry name" value="NAD(P)-bd_dom_sf"/>
</dbReference>
<accession>A0ABR1JAD2</accession>
<keyword evidence="2" id="KW-0521">NADP</keyword>
<proteinExistence type="inferred from homology"/>
<sequence>MDVADKESIRKAVQVVDQNEGKLNILVNNAGIAGPYFPYISDEDAPEHSRMGDFLFEESSFEAWIKVLQTNTVAPFFVTTGFLSLLQRGVHSGTDETASVINISSAAASMMLTMNNFAYPVSKAGIDHLSKSMATQFAVCKIPVRVNCIEPGLFPSEVMGSKEELSKLTRNPMPGAFHPAPMLRPGKNEEISTAALFLASPAGGFTNGIVLRVDGGLALVNP</sequence>
<dbReference type="Pfam" id="PF13561">
    <property type="entry name" value="adh_short_C2"/>
    <property type="match status" value="1"/>
</dbReference>
<gene>
    <name evidence="4" type="ORF">VKT23_011664</name>
</gene>
<dbReference type="InterPro" id="IPR002347">
    <property type="entry name" value="SDR_fam"/>
</dbReference>
<protein>
    <recommendedName>
        <fullName evidence="6">Short-chain dehydrogenase</fullName>
    </recommendedName>
</protein>
<evidence type="ECO:0000313" key="5">
    <source>
        <dbReference type="Proteomes" id="UP001498398"/>
    </source>
</evidence>
<name>A0ABR1JAD2_9AGAR</name>
<evidence type="ECO:0000256" key="3">
    <source>
        <dbReference type="ARBA" id="ARBA00023002"/>
    </source>
</evidence>
<organism evidence="4 5">
    <name type="scientific">Marasmiellus scandens</name>
    <dbReference type="NCBI Taxonomy" id="2682957"/>
    <lineage>
        <taxon>Eukaryota</taxon>
        <taxon>Fungi</taxon>
        <taxon>Dikarya</taxon>
        <taxon>Basidiomycota</taxon>
        <taxon>Agaricomycotina</taxon>
        <taxon>Agaricomycetes</taxon>
        <taxon>Agaricomycetidae</taxon>
        <taxon>Agaricales</taxon>
        <taxon>Marasmiineae</taxon>
        <taxon>Omphalotaceae</taxon>
        <taxon>Marasmiellus</taxon>
    </lineage>
</organism>
<dbReference type="InterPro" id="IPR052178">
    <property type="entry name" value="Sec_Metab_Biosynth_SDR"/>
</dbReference>
<dbReference type="EMBL" id="JBANRG010000026">
    <property type="protein sequence ID" value="KAK7453399.1"/>
    <property type="molecule type" value="Genomic_DNA"/>
</dbReference>
<dbReference type="PRINTS" id="PR00080">
    <property type="entry name" value="SDRFAMILY"/>
</dbReference>
<dbReference type="Proteomes" id="UP001498398">
    <property type="component" value="Unassembled WGS sequence"/>
</dbReference>
<dbReference type="PRINTS" id="PR00081">
    <property type="entry name" value="GDHRDH"/>
</dbReference>
<dbReference type="CDD" id="cd05233">
    <property type="entry name" value="SDR_c"/>
    <property type="match status" value="1"/>
</dbReference>
<evidence type="ECO:0008006" key="6">
    <source>
        <dbReference type="Google" id="ProtNLM"/>
    </source>
</evidence>
<keyword evidence="3" id="KW-0560">Oxidoreductase</keyword>
<dbReference type="PANTHER" id="PTHR43618">
    <property type="entry name" value="7-ALPHA-HYDROXYSTEROID DEHYDROGENASE"/>
    <property type="match status" value="1"/>
</dbReference>
<comment type="similarity">
    <text evidence="1">Belongs to the short-chain dehydrogenases/reductases (SDR) family.</text>
</comment>
<dbReference type="PROSITE" id="PS00061">
    <property type="entry name" value="ADH_SHORT"/>
    <property type="match status" value="1"/>
</dbReference>
<reference evidence="4 5" key="1">
    <citation type="submission" date="2024-01" db="EMBL/GenBank/DDBJ databases">
        <title>A draft genome for the cacao thread blight pathogen Marasmiellus scandens.</title>
        <authorList>
            <person name="Baruah I.K."/>
            <person name="Leung J."/>
            <person name="Bukari Y."/>
            <person name="Amoako-Attah I."/>
            <person name="Meinhardt L.W."/>
            <person name="Bailey B.A."/>
            <person name="Cohen S.P."/>
        </authorList>
    </citation>
    <scope>NUCLEOTIDE SEQUENCE [LARGE SCALE GENOMIC DNA]</scope>
    <source>
        <strain evidence="4 5">GH-19</strain>
    </source>
</reference>
<evidence type="ECO:0000256" key="2">
    <source>
        <dbReference type="ARBA" id="ARBA00022857"/>
    </source>
</evidence>
<evidence type="ECO:0000256" key="1">
    <source>
        <dbReference type="ARBA" id="ARBA00006484"/>
    </source>
</evidence>
<comment type="caution">
    <text evidence="4">The sequence shown here is derived from an EMBL/GenBank/DDBJ whole genome shotgun (WGS) entry which is preliminary data.</text>
</comment>